<accession>A0ABU8HFJ2</accession>
<evidence type="ECO:0000313" key="7">
    <source>
        <dbReference type="Proteomes" id="UP001312865"/>
    </source>
</evidence>
<dbReference type="Gene3D" id="3.40.50.300">
    <property type="entry name" value="P-loop containing nucleotide triphosphate hydrolases"/>
    <property type="match status" value="1"/>
</dbReference>
<dbReference type="SMART" id="SM00382">
    <property type="entry name" value="AAA"/>
    <property type="match status" value="1"/>
</dbReference>
<comment type="similarity">
    <text evidence="1">Belongs to the ABC transporter superfamily.</text>
</comment>
<dbReference type="CDD" id="cd03230">
    <property type="entry name" value="ABC_DR_subfamily_A"/>
    <property type="match status" value="1"/>
</dbReference>
<dbReference type="InterPro" id="IPR003439">
    <property type="entry name" value="ABC_transporter-like_ATP-bd"/>
</dbReference>
<proteinExistence type="inferred from homology"/>
<dbReference type="PROSITE" id="PS00211">
    <property type="entry name" value="ABC_TRANSPORTER_1"/>
    <property type="match status" value="1"/>
</dbReference>
<keyword evidence="7" id="KW-1185">Reference proteome</keyword>
<protein>
    <submittedName>
        <fullName evidence="6">ABC transporter ATP-binding protein</fullName>
    </submittedName>
</protein>
<dbReference type="InterPro" id="IPR003593">
    <property type="entry name" value="AAA+_ATPase"/>
</dbReference>
<dbReference type="Pfam" id="PF00005">
    <property type="entry name" value="ABC_tran"/>
    <property type="match status" value="1"/>
</dbReference>
<dbReference type="PANTHER" id="PTHR42711:SF5">
    <property type="entry name" value="ABC TRANSPORTER ATP-BINDING PROTEIN NATA"/>
    <property type="match status" value="1"/>
</dbReference>
<dbReference type="InterPro" id="IPR050763">
    <property type="entry name" value="ABC_transporter_ATP-binding"/>
</dbReference>
<keyword evidence="4 6" id="KW-0067">ATP-binding</keyword>
<dbReference type="EMBL" id="JBBAXC010000010">
    <property type="protein sequence ID" value="MEI5907934.1"/>
    <property type="molecule type" value="Genomic_DNA"/>
</dbReference>
<keyword evidence="3" id="KW-0547">Nucleotide-binding</keyword>
<dbReference type="InterPro" id="IPR017871">
    <property type="entry name" value="ABC_transporter-like_CS"/>
</dbReference>
<evidence type="ECO:0000256" key="3">
    <source>
        <dbReference type="ARBA" id="ARBA00022741"/>
    </source>
</evidence>
<dbReference type="SUPFAM" id="SSF52540">
    <property type="entry name" value="P-loop containing nucleoside triphosphate hydrolases"/>
    <property type="match status" value="1"/>
</dbReference>
<gene>
    <name evidence="6" type="ORF">WAK64_12800</name>
</gene>
<comment type="caution">
    <text evidence="6">The sequence shown here is derived from an EMBL/GenBank/DDBJ whole genome shotgun (WGS) entry which is preliminary data.</text>
</comment>
<dbReference type="InterPro" id="IPR027417">
    <property type="entry name" value="P-loop_NTPase"/>
</dbReference>
<feature type="domain" description="ABC transporter" evidence="5">
    <location>
        <begin position="4"/>
        <end position="225"/>
    </location>
</feature>
<evidence type="ECO:0000256" key="4">
    <source>
        <dbReference type="ARBA" id="ARBA00022840"/>
    </source>
</evidence>
<dbReference type="GO" id="GO:0005524">
    <property type="term" value="F:ATP binding"/>
    <property type="evidence" value="ECO:0007669"/>
    <property type="project" value="UniProtKB-KW"/>
</dbReference>
<dbReference type="PANTHER" id="PTHR42711">
    <property type="entry name" value="ABC TRANSPORTER ATP-BINDING PROTEIN"/>
    <property type="match status" value="1"/>
</dbReference>
<name>A0ABU8HFJ2_9BACI</name>
<evidence type="ECO:0000256" key="2">
    <source>
        <dbReference type="ARBA" id="ARBA00022448"/>
    </source>
</evidence>
<reference evidence="6 7" key="1">
    <citation type="journal article" date="2018" name="J. Microbiol.">
        <title>Bacillus spongiae sp. nov., isolated from sponge of Jeju Island.</title>
        <authorList>
            <person name="Lee G.E."/>
            <person name="Im W.T."/>
            <person name="Park J.S."/>
        </authorList>
    </citation>
    <scope>NUCLEOTIDE SEQUENCE [LARGE SCALE GENOMIC DNA]</scope>
    <source>
        <strain evidence="6 7">135PIL107-10</strain>
    </source>
</reference>
<dbReference type="PROSITE" id="PS50893">
    <property type="entry name" value="ABC_TRANSPORTER_2"/>
    <property type="match status" value="1"/>
</dbReference>
<evidence type="ECO:0000259" key="5">
    <source>
        <dbReference type="PROSITE" id="PS50893"/>
    </source>
</evidence>
<keyword evidence="2" id="KW-0813">Transport</keyword>
<evidence type="ECO:0000256" key="1">
    <source>
        <dbReference type="ARBA" id="ARBA00005417"/>
    </source>
</evidence>
<dbReference type="Proteomes" id="UP001312865">
    <property type="component" value="Unassembled WGS sequence"/>
</dbReference>
<sequence>MELIVAEQLAKRYGEHEVVSGISLMIREGEVLGVIGPNGAGKSTMLEMIVGLRKPDVGSIRYWTESFHSSIGVQLQSTPFFPGLTAFENLQLFSSFYKKPQSIQEYEDLLQSCRLLNVRNTEASSLSGGQQKRLSIAAALTHDPTIIFLDEPTAALDPTSRKEIHDIIRNLHEKKKTIVFTSHDMDEVEKLATRIVIIQKGVILAEGAPKELYKRFNVDHLEKLYLKLMEEEKR</sequence>
<organism evidence="6 7">
    <name type="scientific">Bacillus spongiae</name>
    <dbReference type="NCBI Taxonomy" id="2683610"/>
    <lineage>
        <taxon>Bacteria</taxon>
        <taxon>Bacillati</taxon>
        <taxon>Bacillota</taxon>
        <taxon>Bacilli</taxon>
        <taxon>Bacillales</taxon>
        <taxon>Bacillaceae</taxon>
        <taxon>Bacillus</taxon>
    </lineage>
</organism>
<evidence type="ECO:0000313" key="6">
    <source>
        <dbReference type="EMBL" id="MEI5907934.1"/>
    </source>
</evidence>